<keyword evidence="6" id="KW-1185">Reference proteome</keyword>
<feature type="repeat" description="PPR" evidence="3">
    <location>
        <begin position="422"/>
        <end position="456"/>
    </location>
</feature>
<dbReference type="eggNOG" id="KOG4197">
    <property type="taxonomic scope" value="Eukaryota"/>
</dbReference>
<dbReference type="AlphaFoldDB" id="A0A022S3M7"/>
<dbReference type="PANTHER" id="PTHR47926">
    <property type="entry name" value="PENTATRICOPEPTIDE REPEAT-CONTAINING PROTEIN"/>
    <property type="match status" value="1"/>
</dbReference>
<feature type="repeat" description="PPR" evidence="3">
    <location>
        <begin position="123"/>
        <end position="157"/>
    </location>
</feature>
<dbReference type="GO" id="GO:0008270">
    <property type="term" value="F:zinc ion binding"/>
    <property type="evidence" value="ECO:0007669"/>
    <property type="project" value="InterPro"/>
</dbReference>
<dbReference type="Gene3D" id="1.25.40.10">
    <property type="entry name" value="Tetratricopeptide repeat domain"/>
    <property type="match status" value="5"/>
</dbReference>
<keyword evidence="2" id="KW-0677">Repeat</keyword>
<dbReference type="InterPro" id="IPR002885">
    <property type="entry name" value="PPR_rpt"/>
</dbReference>
<evidence type="ECO:0000313" key="6">
    <source>
        <dbReference type="Proteomes" id="UP000030748"/>
    </source>
</evidence>
<proteinExistence type="inferred from homology"/>
<dbReference type="SUPFAM" id="SSF48452">
    <property type="entry name" value="TPR-like"/>
    <property type="match status" value="1"/>
</dbReference>
<comment type="similarity">
    <text evidence="1">Belongs to the PPR family. PCMP-H subfamily.</text>
</comment>
<dbReference type="InterPro" id="IPR046848">
    <property type="entry name" value="E_motif"/>
</dbReference>
<dbReference type="PROSITE" id="PS51375">
    <property type="entry name" value="PPR"/>
    <property type="match status" value="5"/>
</dbReference>
<dbReference type="InterPro" id="IPR046849">
    <property type="entry name" value="E2_motif"/>
</dbReference>
<sequence length="831" mass="93255">MYAKCGSLLDAEDLFDEMLERSVFTYNAMFGAYVTNGDPSKAIELYAYMRLSGVPADAHTCSCVLKACSGVGDIYCGREIHGYAVKCGLVCNDIVVNSLVSVYARCNDLNAAELLFNRSGSGDVVLWNLMISAYAANGMGKEALRVFREMQNAAVTPTTYTFVAALQACNELLSGVQIHAFVLKSGLSFDRYVANALVVMYSKCSRINEAARIFIDIGDRDNVSWNSMLAAYVQNGLYDKSLDLFREIIRAGQQPDQVSIISVLSACGRSGNLLNGMEIHAFALKNEMELDLQVGNTIVDMYAKCSKTCFMDSAFRRIPLKDYISWTTVIAGYVQNYCHTKALQSFRDALVEGIDIDKMMIESLLLACRTLICISIVKEIHGYITRRELSDIILQNTVVDVYGECGEVDYARNFFKLIEVKNVVSWTTMVACYVHNGLADEALELSYHMVNAGIELDSIAILSILSAAANLSALRKGKEIHAFVVRRSLHLGDSIASSLVDMYASCGTVEKSYKVFNSMKDKDLVLWTSMINAYGMHGQGVKAIELFRKMESENLLPDHITFLALLFACSHSSLVDDGKTIFNAMQFQYDMEPWPEHYACLVDLLGRANCLEEAFELVKSMKTEPTSAVWCALLGACRTHRNMEIGEIAARNLLEIDPENPGNYVLISNMYAAAERWEDVEQLRMRMKIKKLKKDPGCSWIEVKNKVHTFITRDRSHPESDEIYEKLSQITEKLESGGGYKPETSYVLHNVEEREKVKMLHGHSERLALAYGLLTTPHRTPIRVTKNLRVCGDCHTFTKLLSKFYEREIVVRDANRFHHFRDGVCSCGDFW</sequence>
<dbReference type="InterPro" id="IPR011990">
    <property type="entry name" value="TPR-like_helical_dom_sf"/>
</dbReference>
<evidence type="ECO:0000259" key="4">
    <source>
        <dbReference type="Pfam" id="PF14432"/>
    </source>
</evidence>
<dbReference type="FunFam" id="1.25.40.10:FF:000361">
    <property type="entry name" value="Pentatricopeptide repeat-containing protein chloroplastic"/>
    <property type="match status" value="1"/>
</dbReference>
<dbReference type="Pfam" id="PF01535">
    <property type="entry name" value="PPR"/>
    <property type="match status" value="4"/>
</dbReference>
<accession>A0A022S3M7</accession>
<evidence type="ECO:0000256" key="3">
    <source>
        <dbReference type="PROSITE-ProRule" id="PRU00708"/>
    </source>
</evidence>
<feature type="repeat" description="PPR" evidence="3">
    <location>
        <begin position="22"/>
        <end position="56"/>
    </location>
</feature>
<dbReference type="FunFam" id="1.25.40.10:FF:000344">
    <property type="entry name" value="Pentatricopeptide repeat-containing protein"/>
    <property type="match status" value="1"/>
</dbReference>
<dbReference type="InterPro" id="IPR032867">
    <property type="entry name" value="DYW_dom"/>
</dbReference>
<reference evidence="5 6" key="1">
    <citation type="journal article" date="2013" name="Proc. Natl. Acad. Sci. U.S.A.">
        <title>Fine-scale variation in meiotic recombination in Mimulus inferred from population shotgun sequencing.</title>
        <authorList>
            <person name="Hellsten U."/>
            <person name="Wright K.M."/>
            <person name="Jenkins J."/>
            <person name="Shu S."/>
            <person name="Yuan Y."/>
            <person name="Wessler S.R."/>
            <person name="Schmutz J."/>
            <person name="Willis J.H."/>
            <person name="Rokhsar D.S."/>
        </authorList>
    </citation>
    <scope>NUCLEOTIDE SEQUENCE [LARGE SCALE GENOMIC DNA]</scope>
    <source>
        <strain evidence="6">cv. DUN x IM62</strain>
    </source>
</reference>
<name>A0A022S3M7_ERYGU</name>
<dbReference type="Pfam" id="PF20431">
    <property type="entry name" value="E_motif"/>
    <property type="match status" value="1"/>
</dbReference>
<feature type="repeat" description="PPR" evidence="3">
    <location>
        <begin position="523"/>
        <end position="557"/>
    </location>
</feature>
<organism evidence="5 6">
    <name type="scientific">Erythranthe guttata</name>
    <name type="common">Yellow monkey flower</name>
    <name type="synonym">Mimulus guttatus</name>
    <dbReference type="NCBI Taxonomy" id="4155"/>
    <lineage>
        <taxon>Eukaryota</taxon>
        <taxon>Viridiplantae</taxon>
        <taxon>Streptophyta</taxon>
        <taxon>Embryophyta</taxon>
        <taxon>Tracheophyta</taxon>
        <taxon>Spermatophyta</taxon>
        <taxon>Magnoliopsida</taxon>
        <taxon>eudicotyledons</taxon>
        <taxon>Gunneridae</taxon>
        <taxon>Pentapetalae</taxon>
        <taxon>asterids</taxon>
        <taxon>lamiids</taxon>
        <taxon>Lamiales</taxon>
        <taxon>Phrymaceae</taxon>
        <taxon>Erythranthe</taxon>
    </lineage>
</organism>
<dbReference type="Pfam" id="PF13041">
    <property type="entry name" value="PPR_2"/>
    <property type="match status" value="4"/>
</dbReference>
<dbReference type="PANTHER" id="PTHR47926:SF377">
    <property type="entry name" value="OS04G0469400 PROTEIN"/>
    <property type="match status" value="1"/>
</dbReference>
<dbReference type="STRING" id="4155.A0A022S3M7"/>
<evidence type="ECO:0000256" key="1">
    <source>
        <dbReference type="ARBA" id="ARBA00006643"/>
    </source>
</evidence>
<dbReference type="FunFam" id="1.25.40.10:FF:000144">
    <property type="entry name" value="Pentatricopeptide repeat-containing protein, mitochondrial"/>
    <property type="match status" value="1"/>
</dbReference>
<dbReference type="Pfam" id="PF20430">
    <property type="entry name" value="Eplus_motif"/>
    <property type="match status" value="1"/>
</dbReference>
<protein>
    <recommendedName>
        <fullName evidence="4">DYW domain-containing protein</fullName>
    </recommendedName>
</protein>
<gene>
    <name evidence="5" type="ORF">MIMGU_mgv1a023600mg</name>
</gene>
<dbReference type="Proteomes" id="UP000030748">
    <property type="component" value="Unassembled WGS sequence"/>
</dbReference>
<dbReference type="GO" id="GO:0003723">
    <property type="term" value="F:RNA binding"/>
    <property type="evidence" value="ECO:0000318"/>
    <property type="project" value="GO_Central"/>
</dbReference>
<dbReference type="FunFam" id="1.25.40.10:FF:000366">
    <property type="entry name" value="Pentatricopeptide (PPR) repeat-containing protein"/>
    <property type="match status" value="1"/>
</dbReference>
<dbReference type="NCBIfam" id="TIGR00756">
    <property type="entry name" value="PPR"/>
    <property type="match status" value="5"/>
</dbReference>
<evidence type="ECO:0000256" key="2">
    <source>
        <dbReference type="ARBA" id="ARBA00022737"/>
    </source>
</evidence>
<dbReference type="GO" id="GO:0009451">
    <property type="term" value="P:RNA modification"/>
    <property type="evidence" value="ECO:0000318"/>
    <property type="project" value="GO_Central"/>
</dbReference>
<feature type="repeat" description="PPR" evidence="3">
    <location>
        <begin position="221"/>
        <end position="255"/>
    </location>
</feature>
<dbReference type="InterPro" id="IPR046960">
    <property type="entry name" value="PPR_At4g14850-like_plant"/>
</dbReference>
<feature type="domain" description="DYW" evidence="4">
    <location>
        <begin position="739"/>
        <end position="831"/>
    </location>
</feature>
<dbReference type="EMBL" id="KI630171">
    <property type="protein sequence ID" value="EYU46528.1"/>
    <property type="molecule type" value="Genomic_DNA"/>
</dbReference>
<dbReference type="Pfam" id="PF14432">
    <property type="entry name" value="DYW_deaminase"/>
    <property type="match status" value="1"/>
</dbReference>
<evidence type="ECO:0000313" key="5">
    <source>
        <dbReference type="EMBL" id="EYU46528.1"/>
    </source>
</evidence>